<keyword evidence="2" id="KW-1185">Reference proteome</keyword>
<evidence type="ECO:0000313" key="2">
    <source>
        <dbReference type="Proteomes" id="UP001497444"/>
    </source>
</evidence>
<dbReference type="Proteomes" id="UP001497444">
    <property type="component" value="Chromosome 19"/>
</dbReference>
<name>A0ABP0WPN4_9BRYO</name>
<protein>
    <submittedName>
        <fullName evidence="1">Uncharacterized protein</fullName>
    </submittedName>
</protein>
<dbReference type="EMBL" id="OZ020114">
    <property type="protein sequence ID" value="CAK9267643.1"/>
    <property type="molecule type" value="Genomic_DNA"/>
</dbReference>
<accession>A0ABP0WPN4</accession>
<organism evidence="1 2">
    <name type="scientific">Sphagnum jensenii</name>
    <dbReference type="NCBI Taxonomy" id="128206"/>
    <lineage>
        <taxon>Eukaryota</taxon>
        <taxon>Viridiplantae</taxon>
        <taxon>Streptophyta</taxon>
        <taxon>Embryophyta</taxon>
        <taxon>Bryophyta</taxon>
        <taxon>Sphagnophytina</taxon>
        <taxon>Sphagnopsida</taxon>
        <taxon>Sphagnales</taxon>
        <taxon>Sphagnaceae</taxon>
        <taxon>Sphagnum</taxon>
    </lineage>
</organism>
<proteinExistence type="predicted"/>
<gene>
    <name evidence="1" type="ORF">CSSPJE1EN1_LOCUS13121</name>
</gene>
<evidence type="ECO:0000313" key="1">
    <source>
        <dbReference type="EMBL" id="CAK9267643.1"/>
    </source>
</evidence>
<reference evidence="1" key="1">
    <citation type="submission" date="2024-02" db="EMBL/GenBank/DDBJ databases">
        <authorList>
            <consortium name="ELIXIR-Norway"/>
            <consortium name="Elixir Norway"/>
        </authorList>
    </citation>
    <scope>NUCLEOTIDE SEQUENCE</scope>
</reference>
<sequence length="374" mass="41080">MKVPALLQLEHMLKVNPLPSTENGVDEWIVGDMSGSDARVSSPCCHSLANTSVVSVVSPSNQQVDTVSGLCSNRDSFEHNTIKPSDGEVVNVAEKPLEKENLPTDNRLEKDSLRTQDSSSEESNLTVVAEQSKTLQIAEITVSSQKTETGYCLATGLPACEQLVIEEQRAVEKEIGKIEITEAGKDLHDLVTIDEEIPAVHSSERDEDCLMAMDEDLQLSTVVDNGRDAVVKPSLPSFETPSAADISPKRPVLLTDECPWNSSPNLETRRDSPDVSQPQLMHPSEQGELGVDILQESKLRVDLEELDSRDMKLEIRHETGEPFLGGQVMDSQPSLLGKVEHIEPNADLKERLDVCQTVALEDLQNFADLLILKN</sequence>